<evidence type="ECO:0000313" key="1">
    <source>
        <dbReference type="EMBL" id="MBK1883122.1"/>
    </source>
</evidence>
<dbReference type="RefSeq" id="WP_200270932.1">
    <property type="nucleotide sequence ID" value="NZ_JAENIJ010000017.1"/>
</dbReference>
<sequence length="126" mass="14671">MKSKTIKRIVLGLVALYPMSYLVASCEGFYEPVAFGLLQGRDGKAVMAPKACFGYHWIPFEGFYQVDGFDGVSLRGWSYYPLLSLDRVLWHQSEKWKNRPDLTKNYFDYEALEYRQGNKDQVNQPR</sequence>
<name>A0A934SBH5_9BACT</name>
<accession>A0A934SBH5</accession>
<dbReference type="AlphaFoldDB" id="A0A934SBH5"/>
<evidence type="ECO:0000313" key="2">
    <source>
        <dbReference type="Proteomes" id="UP000603141"/>
    </source>
</evidence>
<dbReference type="Proteomes" id="UP000603141">
    <property type="component" value="Unassembled WGS sequence"/>
</dbReference>
<dbReference type="PROSITE" id="PS51257">
    <property type="entry name" value="PROKAR_LIPOPROTEIN"/>
    <property type="match status" value="1"/>
</dbReference>
<keyword evidence="2" id="KW-1185">Reference proteome</keyword>
<dbReference type="EMBL" id="JAENIJ010000017">
    <property type="protein sequence ID" value="MBK1883122.1"/>
    <property type="molecule type" value="Genomic_DNA"/>
</dbReference>
<gene>
    <name evidence="1" type="ORF">JIN85_11890</name>
</gene>
<reference evidence="1" key="1">
    <citation type="submission" date="2021-01" db="EMBL/GenBank/DDBJ databases">
        <title>Modified the classification status of verrucomicrobia.</title>
        <authorList>
            <person name="Feng X."/>
        </authorList>
    </citation>
    <scope>NUCLEOTIDE SEQUENCE</scope>
    <source>
        <strain evidence="1">KCTC 22041</strain>
    </source>
</reference>
<organism evidence="1 2">
    <name type="scientific">Luteolibacter pohnpeiensis</name>
    <dbReference type="NCBI Taxonomy" id="454153"/>
    <lineage>
        <taxon>Bacteria</taxon>
        <taxon>Pseudomonadati</taxon>
        <taxon>Verrucomicrobiota</taxon>
        <taxon>Verrucomicrobiia</taxon>
        <taxon>Verrucomicrobiales</taxon>
        <taxon>Verrucomicrobiaceae</taxon>
        <taxon>Luteolibacter</taxon>
    </lineage>
</organism>
<comment type="caution">
    <text evidence="1">The sequence shown here is derived from an EMBL/GenBank/DDBJ whole genome shotgun (WGS) entry which is preliminary data.</text>
</comment>
<proteinExistence type="predicted"/>
<protein>
    <submittedName>
        <fullName evidence="1">Uncharacterized protein</fullName>
    </submittedName>
</protein>